<reference evidence="1" key="1">
    <citation type="submission" date="2022-11" db="EMBL/GenBank/DDBJ databases">
        <authorList>
            <person name="Petersen C."/>
        </authorList>
    </citation>
    <scope>NUCLEOTIDE SEQUENCE</scope>
    <source>
        <strain evidence="1">IBT 19713</strain>
    </source>
</reference>
<organism evidence="1 2">
    <name type="scientific">Penicillium chermesinum</name>
    <dbReference type="NCBI Taxonomy" id="63820"/>
    <lineage>
        <taxon>Eukaryota</taxon>
        <taxon>Fungi</taxon>
        <taxon>Dikarya</taxon>
        <taxon>Ascomycota</taxon>
        <taxon>Pezizomycotina</taxon>
        <taxon>Eurotiomycetes</taxon>
        <taxon>Eurotiomycetidae</taxon>
        <taxon>Eurotiales</taxon>
        <taxon>Aspergillaceae</taxon>
        <taxon>Penicillium</taxon>
    </lineage>
</organism>
<keyword evidence="2" id="KW-1185">Reference proteome</keyword>
<dbReference type="RefSeq" id="XP_058326797.1">
    <property type="nucleotide sequence ID" value="XM_058478467.1"/>
</dbReference>
<name>A0A9W9NHI0_9EURO</name>
<protein>
    <submittedName>
        <fullName evidence="1">Uncharacterized protein</fullName>
    </submittedName>
</protein>
<proteinExistence type="predicted"/>
<evidence type="ECO:0000313" key="1">
    <source>
        <dbReference type="EMBL" id="KAJ5219967.1"/>
    </source>
</evidence>
<accession>A0A9W9NHI0</accession>
<reference evidence="1" key="2">
    <citation type="journal article" date="2023" name="IMA Fungus">
        <title>Comparative genomic study of the Penicillium genus elucidates a diverse pangenome and 15 lateral gene transfer events.</title>
        <authorList>
            <person name="Petersen C."/>
            <person name="Sorensen T."/>
            <person name="Nielsen M.R."/>
            <person name="Sondergaard T.E."/>
            <person name="Sorensen J.L."/>
            <person name="Fitzpatrick D.A."/>
            <person name="Frisvad J.C."/>
            <person name="Nielsen K.L."/>
        </authorList>
    </citation>
    <scope>NUCLEOTIDE SEQUENCE</scope>
    <source>
        <strain evidence="1">IBT 19713</strain>
    </source>
</reference>
<comment type="caution">
    <text evidence="1">The sequence shown here is derived from an EMBL/GenBank/DDBJ whole genome shotgun (WGS) entry which is preliminary data.</text>
</comment>
<evidence type="ECO:0000313" key="2">
    <source>
        <dbReference type="Proteomes" id="UP001150941"/>
    </source>
</evidence>
<dbReference type="GeneID" id="83205770"/>
<sequence length="491" mass="54451">MVYTDSAASWRCYDMDPNAEDTSSIKVDIGKADERAARWWAAILAPSKGWKATVTQRNGTSYISPWSLCLENEPGFGIIWQDNGTGKEGTAPLCPLSSQSALELLAEFCSLHDLGGQCWAAFATALTFPTHKQYEITIQLPRPTTAQGQAKHSSNIHLISEYLSAGRDLAYYISLSCNYSVLISSLCGSFWEPSIACNLVSPWLHPILEKVPRATGIAENAGRYHEIIALLCGMRRPRLKGLWEGAALSGLVPKVIDLVKSGTPPLDPNGFPWTASPQTFMDSCGAGPYFYRRASGDNAIRRSDAWRLLYLPTSADDGLYYNSLPFSPWYPTGETVEKNCAFRVRVHKSCSRHRLAQTSWSWQLQDGSSLNGRIFRAEEPVYLQPSKVARSRKTHRFVCPPVALSPSQDASHAAFFEAFRWVLANHEGRPNSEPVYDDDWIAGCDDSDECYSETEEISHSNVPTNNNEEIFAQELKGCVDRALSSQGDSIK</sequence>
<gene>
    <name evidence="1" type="ORF">N7468_009171</name>
</gene>
<dbReference type="Proteomes" id="UP001150941">
    <property type="component" value="Unassembled WGS sequence"/>
</dbReference>
<dbReference type="OrthoDB" id="3549294at2759"/>
<dbReference type="AlphaFoldDB" id="A0A9W9NHI0"/>
<dbReference type="EMBL" id="JAPQKS010000007">
    <property type="protein sequence ID" value="KAJ5219967.1"/>
    <property type="molecule type" value="Genomic_DNA"/>
</dbReference>